<dbReference type="RefSeq" id="WP_073554653.1">
    <property type="nucleotide sequence ID" value="NZ_MRCA01000001.1"/>
</dbReference>
<dbReference type="SUPFAM" id="SSF51206">
    <property type="entry name" value="cAMP-binding domain-like"/>
    <property type="match status" value="1"/>
</dbReference>
<evidence type="ECO:0000259" key="4">
    <source>
        <dbReference type="PROSITE" id="PS50042"/>
    </source>
</evidence>
<evidence type="ECO:0000256" key="1">
    <source>
        <dbReference type="ARBA" id="ARBA00023015"/>
    </source>
</evidence>
<protein>
    <submittedName>
        <fullName evidence="5">Crp/Fnr family transcriptional regulator</fullName>
    </submittedName>
</protein>
<dbReference type="GO" id="GO:0005829">
    <property type="term" value="C:cytosol"/>
    <property type="evidence" value="ECO:0007669"/>
    <property type="project" value="TreeGrafter"/>
</dbReference>
<dbReference type="InterPro" id="IPR014710">
    <property type="entry name" value="RmlC-like_jellyroll"/>
</dbReference>
<evidence type="ECO:0000313" key="6">
    <source>
        <dbReference type="Proteomes" id="UP000186391"/>
    </source>
</evidence>
<dbReference type="SUPFAM" id="SSF46785">
    <property type="entry name" value="Winged helix' DNA-binding domain"/>
    <property type="match status" value="1"/>
</dbReference>
<dbReference type="InterPro" id="IPR036390">
    <property type="entry name" value="WH_DNA-bd_sf"/>
</dbReference>
<keyword evidence="6" id="KW-1185">Reference proteome</keyword>
<evidence type="ECO:0000256" key="3">
    <source>
        <dbReference type="ARBA" id="ARBA00023163"/>
    </source>
</evidence>
<dbReference type="Proteomes" id="UP000186391">
    <property type="component" value="Unassembled WGS sequence"/>
</dbReference>
<dbReference type="PROSITE" id="PS50042">
    <property type="entry name" value="CNMP_BINDING_3"/>
    <property type="match status" value="1"/>
</dbReference>
<dbReference type="InterPro" id="IPR050397">
    <property type="entry name" value="Env_Response_Regulators"/>
</dbReference>
<gene>
    <name evidence="5" type="ORF">NIES592_00815</name>
</gene>
<dbReference type="InterPro" id="IPR012318">
    <property type="entry name" value="HTH_CRP"/>
</dbReference>
<dbReference type="PANTHER" id="PTHR24567:SF74">
    <property type="entry name" value="HTH-TYPE TRANSCRIPTIONAL REGULATOR ARCR"/>
    <property type="match status" value="1"/>
</dbReference>
<dbReference type="Pfam" id="PF13545">
    <property type="entry name" value="HTH_Crp_2"/>
    <property type="match status" value="1"/>
</dbReference>
<evidence type="ECO:0000313" key="5">
    <source>
        <dbReference type="EMBL" id="OKH16245.1"/>
    </source>
</evidence>
<dbReference type="SMART" id="SM00100">
    <property type="entry name" value="cNMP"/>
    <property type="match status" value="1"/>
</dbReference>
<dbReference type="PANTHER" id="PTHR24567">
    <property type="entry name" value="CRP FAMILY TRANSCRIPTIONAL REGULATORY PROTEIN"/>
    <property type="match status" value="1"/>
</dbReference>
<dbReference type="GO" id="GO:0003677">
    <property type="term" value="F:DNA binding"/>
    <property type="evidence" value="ECO:0007669"/>
    <property type="project" value="UniProtKB-KW"/>
</dbReference>
<keyword evidence="1" id="KW-0805">Transcription regulation</keyword>
<dbReference type="Gene3D" id="1.10.10.10">
    <property type="entry name" value="Winged helix-like DNA-binding domain superfamily/Winged helix DNA-binding domain"/>
    <property type="match status" value="1"/>
</dbReference>
<dbReference type="GO" id="GO:0003700">
    <property type="term" value="F:DNA-binding transcription factor activity"/>
    <property type="evidence" value="ECO:0007669"/>
    <property type="project" value="TreeGrafter"/>
</dbReference>
<dbReference type="EMBL" id="MRCA01000001">
    <property type="protein sequence ID" value="OKH16245.1"/>
    <property type="molecule type" value="Genomic_DNA"/>
</dbReference>
<organism evidence="5 6">
    <name type="scientific">Fischerella major NIES-592</name>
    <dbReference type="NCBI Taxonomy" id="210994"/>
    <lineage>
        <taxon>Bacteria</taxon>
        <taxon>Bacillati</taxon>
        <taxon>Cyanobacteriota</taxon>
        <taxon>Cyanophyceae</taxon>
        <taxon>Nostocales</taxon>
        <taxon>Hapalosiphonaceae</taxon>
        <taxon>Fischerella</taxon>
    </lineage>
</organism>
<keyword evidence="2" id="KW-0238">DNA-binding</keyword>
<dbReference type="CDD" id="cd00038">
    <property type="entry name" value="CAP_ED"/>
    <property type="match status" value="1"/>
</dbReference>
<dbReference type="Gene3D" id="2.60.120.10">
    <property type="entry name" value="Jelly Rolls"/>
    <property type="match status" value="1"/>
</dbReference>
<evidence type="ECO:0000256" key="2">
    <source>
        <dbReference type="ARBA" id="ARBA00023125"/>
    </source>
</evidence>
<reference evidence="5 6" key="1">
    <citation type="submission" date="2016-11" db="EMBL/GenBank/DDBJ databases">
        <title>Draft Genome Sequences of Nine Cyanobacterial Strains from Diverse Habitats.</title>
        <authorList>
            <person name="Zhu T."/>
            <person name="Hou S."/>
            <person name="Lu X."/>
            <person name="Hess W.R."/>
        </authorList>
    </citation>
    <scope>NUCLEOTIDE SEQUENCE [LARGE SCALE GENOMIC DNA]</scope>
    <source>
        <strain evidence="5 6">NIES-592</strain>
    </source>
</reference>
<name>A0A1U7H4P3_9CYAN</name>
<comment type="caution">
    <text evidence="5">The sequence shown here is derived from an EMBL/GenBank/DDBJ whole genome shotgun (WGS) entry which is preliminary data.</text>
</comment>
<dbReference type="AlphaFoldDB" id="A0A1U7H4P3"/>
<feature type="domain" description="Cyclic nucleotide-binding" evidence="4">
    <location>
        <begin position="14"/>
        <end position="108"/>
    </location>
</feature>
<dbReference type="OrthoDB" id="8969464at2"/>
<accession>A0A1U7H4P3</accession>
<dbReference type="InterPro" id="IPR036388">
    <property type="entry name" value="WH-like_DNA-bd_sf"/>
</dbReference>
<keyword evidence="3" id="KW-0804">Transcription</keyword>
<sequence>MSPSDSDPRSINQLLASLPDEEYQHLAPHLEYIRLSQGQVLYDRGEVIQQVYFPTRSMISLVSVLKDNSTTEFAVVGNEGIIGIPAFLGGKFTNSRALVQIAEGAFKIDAEILQREFERGGVLQKKLLLYTQALLTQIGQNAVCKFHHSTEQQLARWLLCVQDCLGRNEIFLTQQYIADLLGTRRATVTVAAGNLQEEGMIRYSRGKIIILNRAALEATACECYGIVTNEFARLLNY</sequence>
<dbReference type="SMART" id="SM00419">
    <property type="entry name" value="HTH_CRP"/>
    <property type="match status" value="1"/>
</dbReference>
<proteinExistence type="predicted"/>
<dbReference type="InterPro" id="IPR018490">
    <property type="entry name" value="cNMP-bd_dom_sf"/>
</dbReference>
<dbReference type="InterPro" id="IPR000595">
    <property type="entry name" value="cNMP-bd_dom"/>
</dbReference>